<evidence type="ECO:0000313" key="8">
    <source>
        <dbReference type="Proteomes" id="UP000510822"/>
    </source>
</evidence>
<keyword evidence="7" id="KW-0969">Cilium</keyword>
<reference evidence="7 8" key="1">
    <citation type="journal article" date="2016" name="Int. J. Syst. Evol. Microbiol.">
        <title>Chitinibacter fontanus sp. nov., isolated from a spring.</title>
        <authorList>
            <person name="Sheu S.Y."/>
            <person name="Li Y.S."/>
            <person name="Young C.C."/>
            <person name="Chen W.M."/>
        </authorList>
    </citation>
    <scope>NUCLEOTIDE SEQUENCE [LARGE SCALE GENOMIC DNA]</scope>
    <source>
        <strain evidence="7 8">STM-7</strain>
    </source>
</reference>
<dbReference type="Pfam" id="PF07317">
    <property type="entry name" value="PilZN"/>
    <property type="match status" value="1"/>
</dbReference>
<sequence length="254" mass="28293">MSEEIAVGPSPIHSELDIAPYLLKTPMEIAYVLRMLEQNNTNIAVYFNAGKDMMLTRILSVDGKAKQFVFDIGGHEPSNREILNAPKLLFVTDLDGVKIQFSISTPTRSQLEGKPAFLSALPADLVKLQRREFYRLTTPITTPYTITLQPANQASLTLDVHDISLGGLGIWLKHDEQQKLFELGSLIHKATLDLGPAGRFQADLEIRNLHPVSLKQGISRFMLGVKFAELSRASESMLQKLIVQLEREKKALTG</sequence>
<organism evidence="7 8">
    <name type="scientific">Chitinibacter fontanus</name>
    <dbReference type="NCBI Taxonomy" id="1737446"/>
    <lineage>
        <taxon>Bacteria</taxon>
        <taxon>Pseudomonadati</taxon>
        <taxon>Pseudomonadota</taxon>
        <taxon>Betaproteobacteria</taxon>
        <taxon>Neisseriales</taxon>
        <taxon>Chitinibacteraceae</taxon>
        <taxon>Chitinibacter</taxon>
    </lineage>
</organism>
<dbReference type="Gene3D" id="2.30.110.10">
    <property type="entry name" value="Electron Transport, Fmn-binding Protein, Chain A"/>
    <property type="match status" value="1"/>
</dbReference>
<feature type="domain" description="Type III secretion system flagellar brake protein YcgR PilZN" evidence="6">
    <location>
        <begin position="21"/>
        <end position="126"/>
    </location>
</feature>
<evidence type="ECO:0000259" key="6">
    <source>
        <dbReference type="Pfam" id="PF07317"/>
    </source>
</evidence>
<evidence type="ECO:0000256" key="1">
    <source>
        <dbReference type="ARBA" id="ARBA00022636"/>
    </source>
</evidence>
<proteinExistence type="inferred from homology"/>
<comment type="subunit">
    <text evidence="4">Monomer. Interacts with the flagellar basal bodies.</text>
</comment>
<evidence type="ECO:0000256" key="2">
    <source>
        <dbReference type="ARBA" id="ARBA00022741"/>
    </source>
</evidence>
<dbReference type="InterPro" id="IPR012349">
    <property type="entry name" value="Split_barrel_FMN-bd"/>
</dbReference>
<dbReference type="GO" id="GO:0035438">
    <property type="term" value="F:cyclic-di-GMP binding"/>
    <property type="evidence" value="ECO:0007669"/>
    <property type="project" value="UniProtKB-UniRule"/>
</dbReference>
<gene>
    <name evidence="4" type="primary">ycgR</name>
    <name evidence="7" type="ORF">HZU75_00405</name>
</gene>
<dbReference type="HAMAP" id="MF_01457">
    <property type="entry name" value="YcgR"/>
    <property type="match status" value="1"/>
</dbReference>
<name>A0A7D5Z3F0_9NEIS</name>
<dbReference type="InterPro" id="IPR009926">
    <property type="entry name" value="T3SS_YcgR_PilZN"/>
</dbReference>
<comment type="function">
    <text evidence="4">Acts as a flagellar brake, regulating swimming and swarming in a bis-(3'-5') cyclic diguanylic acid (c-di-GMP)-dependent manner. Binds 1 c-di-GMP dimer per subunit. Increasing levels of c-di-GMP lead to decreased motility.</text>
</comment>
<dbReference type="Proteomes" id="UP000510822">
    <property type="component" value="Chromosome"/>
</dbReference>
<dbReference type="GO" id="GO:0009425">
    <property type="term" value="C:bacterial-type flagellum basal body"/>
    <property type="evidence" value="ECO:0007669"/>
    <property type="project" value="UniProtKB-SubCell"/>
</dbReference>
<keyword evidence="1 4" id="KW-0973">c-di-GMP</keyword>
<dbReference type="InterPro" id="IPR023787">
    <property type="entry name" value="T3SS_YcgR"/>
</dbReference>
<dbReference type="Gene3D" id="2.40.10.220">
    <property type="entry name" value="predicted glycosyltransferase like domains"/>
    <property type="match status" value="1"/>
</dbReference>
<keyword evidence="7" id="KW-0966">Cell projection</keyword>
<comment type="subcellular location">
    <subcellularLocation>
        <location evidence="4">Bacterial flagellum basal body</location>
    </subcellularLocation>
</comment>
<comment type="similarity">
    <text evidence="4">Belongs to the YcgR family.</text>
</comment>
<keyword evidence="2 4" id="KW-0547">Nucleotide-binding</keyword>
<accession>A0A7D5Z3F0</accession>
<dbReference type="EMBL" id="CP058952">
    <property type="protein sequence ID" value="QLI80122.1"/>
    <property type="molecule type" value="Genomic_DNA"/>
</dbReference>
<dbReference type="Pfam" id="PF07238">
    <property type="entry name" value="PilZ"/>
    <property type="match status" value="1"/>
</dbReference>
<keyword evidence="7" id="KW-0282">Flagellum</keyword>
<dbReference type="GO" id="GO:0071945">
    <property type="term" value="P:regulation of bacterial-type flagellum-dependent cell motility by regulation of motor speed"/>
    <property type="evidence" value="ECO:0007669"/>
    <property type="project" value="UniProtKB-UniRule"/>
</dbReference>
<keyword evidence="8" id="KW-1185">Reference proteome</keyword>
<dbReference type="RefSeq" id="WP_180307267.1">
    <property type="nucleotide sequence ID" value="NZ_CP058952.1"/>
</dbReference>
<feature type="domain" description="PilZ" evidence="5">
    <location>
        <begin position="129"/>
        <end position="243"/>
    </location>
</feature>
<dbReference type="KEGG" id="cfon:HZU75_00405"/>
<dbReference type="InterPro" id="IPR009875">
    <property type="entry name" value="PilZ_domain"/>
</dbReference>
<evidence type="ECO:0000256" key="3">
    <source>
        <dbReference type="ARBA" id="ARBA00023143"/>
    </source>
</evidence>
<protein>
    <recommendedName>
        <fullName evidence="4">Flagellar brake protein YcgR</fullName>
    </recommendedName>
    <alternativeName>
        <fullName evidence="4">Cyclic di-GMP binding protein YcgR</fullName>
    </alternativeName>
</protein>
<evidence type="ECO:0000256" key="4">
    <source>
        <dbReference type="HAMAP-Rule" id="MF_01457"/>
    </source>
</evidence>
<dbReference type="GO" id="GO:0071973">
    <property type="term" value="P:bacterial-type flagellum-dependent cell motility"/>
    <property type="evidence" value="ECO:0007669"/>
    <property type="project" value="UniProtKB-UniRule"/>
</dbReference>
<dbReference type="AlphaFoldDB" id="A0A7D5Z3F0"/>
<evidence type="ECO:0000313" key="7">
    <source>
        <dbReference type="EMBL" id="QLI80122.1"/>
    </source>
</evidence>
<evidence type="ECO:0000259" key="5">
    <source>
        <dbReference type="Pfam" id="PF07238"/>
    </source>
</evidence>
<keyword evidence="3 4" id="KW-0975">Bacterial flagellum</keyword>